<keyword evidence="1 2" id="KW-0175">Coiled coil</keyword>
<comment type="caution">
    <text evidence="5">The sequence shown here is derived from an EMBL/GenBank/DDBJ whole genome shotgun (WGS) entry which is preliminary data.</text>
</comment>
<dbReference type="Proteomes" id="UP001474421">
    <property type="component" value="Unassembled WGS sequence"/>
</dbReference>
<evidence type="ECO:0000313" key="5">
    <source>
        <dbReference type="EMBL" id="KAK9392781.1"/>
    </source>
</evidence>
<dbReference type="EMBL" id="JAOTOJ010000015">
    <property type="protein sequence ID" value="KAK9392781.1"/>
    <property type="molecule type" value="Genomic_DNA"/>
</dbReference>
<sequence length="883" mass="99879">MPGILAERARGEQLARALPRDASRGRSSLAQAARGGACCRGDPRQQPPRLFPSPRPCRPAPPFVSGESASRGAGSGKKRPRAPSGLETGSGPVSFAPGWFLQRSVLEGVWASGFVALSAPRLNYNSQHSPIREGPACPFICRPARTGCASPAPTVTSPRKPSPLTSLQGTPPRGRSRGGSDGPEADKRVSFHRFSQSATGKNLPVVKVSSQKKQKYVVQSSSSHLSTWPAYEPGQGILQNRKPCTLPDWQSANKPLMPISKPRYLEELESYLRTELQMLDLTKGKVQELRLQPYREVFECFMEEFKTYKPLLASIKREYESTIAHLQEKICTLESMNGVLVTASDQCTQQILAFQQQEKIEITKLKEERLCLLKLIDKMKEEKCSLETQVAKLRKTVAEEYLRYLNECDARKLLLLDLNEMYRQKEELRLSKEQEDVLEEDTVKLKVALRVARQDLTKAQVDLNTMQANYGDVVPRRDFELQQRKYNDLADKLSILQKDFDDLREEYEIMLDIHKQVSEDRDRYFNDLINVQRTSTPRPDWNKCADVILGGSERWSSLSVGRTSDQLVDVLLEEIGGGLLRERDTFIGRGRSEKIPPYLRCDGLVRNKKLTKKEVVALLREIWREKIISDQQRGKQSSLSDFFLSFFQKKYGEGVAFDWTYSVYENLKLFRSNEMMALFLNILTGNVDEGVYHSHLLELNNLLKELTAADTEDTGHLTEEQFNLVLRTAFPLKTDEEIQELLDAAGFRPNVGAVMYKLLFLEDEEGKTEPLIAKLKNQYVVEKQTYLNELRAELGTLVEVRPDDLRAAFCIIDHGLTEQTLDSYLSYAYQVPKEQLDPAVSLPIDILMQRLMTGDLHRQGAASGQPQPVPPSHAAEEADHPSN</sequence>
<dbReference type="Pfam" id="PF15739">
    <property type="entry name" value="TSNAXIP1_N"/>
    <property type="match status" value="1"/>
</dbReference>
<feature type="compositionally biased region" description="Polar residues" evidence="3">
    <location>
        <begin position="153"/>
        <end position="168"/>
    </location>
</feature>
<dbReference type="InterPro" id="IPR032755">
    <property type="entry name" value="TSNAXIP1_N"/>
</dbReference>
<dbReference type="PANTHER" id="PTHR16306">
    <property type="entry name" value="TRANSLIN-ASSOCIATED FACTOR X-INTERACTING PROTEIN 1"/>
    <property type="match status" value="1"/>
</dbReference>
<feature type="compositionally biased region" description="Pro residues" evidence="3">
    <location>
        <begin position="45"/>
        <end position="62"/>
    </location>
</feature>
<accession>A0AAW1ATH7</accession>
<evidence type="ECO:0000259" key="4">
    <source>
        <dbReference type="Pfam" id="PF15739"/>
    </source>
</evidence>
<feature type="region of interest" description="Disordered" evidence="3">
    <location>
        <begin position="150"/>
        <end position="187"/>
    </location>
</feature>
<proteinExistence type="predicted"/>
<protein>
    <submittedName>
        <fullName evidence="5">Translin-associated factor X-interacting protein 1</fullName>
    </submittedName>
</protein>
<evidence type="ECO:0000256" key="3">
    <source>
        <dbReference type="SAM" id="MobiDB-lite"/>
    </source>
</evidence>
<evidence type="ECO:0000256" key="2">
    <source>
        <dbReference type="SAM" id="Coils"/>
    </source>
</evidence>
<feature type="compositionally biased region" description="Basic and acidic residues" evidence="3">
    <location>
        <begin position="874"/>
        <end position="883"/>
    </location>
</feature>
<evidence type="ECO:0000256" key="1">
    <source>
        <dbReference type="ARBA" id="ARBA00023054"/>
    </source>
</evidence>
<dbReference type="PANTHER" id="PTHR16306:SF0">
    <property type="entry name" value="TRANSLIN-ASSOCIATED FACTOR X-INTERACTING PROTEIN 1"/>
    <property type="match status" value="1"/>
</dbReference>
<feature type="coiled-coil region" evidence="2">
    <location>
        <begin position="449"/>
        <end position="506"/>
    </location>
</feature>
<gene>
    <name evidence="5" type="ORF">NXF25_016870</name>
</gene>
<feature type="region of interest" description="Disordered" evidence="3">
    <location>
        <begin position="857"/>
        <end position="883"/>
    </location>
</feature>
<reference evidence="5 6" key="1">
    <citation type="journal article" date="2024" name="Proc. Natl. Acad. Sci. U.S.A.">
        <title>The genetic regulatory architecture and epigenomic basis for age-related changes in rattlesnake venom.</title>
        <authorList>
            <person name="Hogan M.P."/>
            <person name="Holding M.L."/>
            <person name="Nystrom G.S."/>
            <person name="Colston T.J."/>
            <person name="Bartlett D.A."/>
            <person name="Mason A.J."/>
            <person name="Ellsworth S.A."/>
            <person name="Rautsaw R.M."/>
            <person name="Lawrence K.C."/>
            <person name="Strickland J.L."/>
            <person name="He B."/>
            <person name="Fraser P."/>
            <person name="Margres M.J."/>
            <person name="Gilbert D.M."/>
            <person name="Gibbs H.L."/>
            <person name="Parkinson C.L."/>
            <person name="Rokyta D.R."/>
        </authorList>
    </citation>
    <scope>NUCLEOTIDE SEQUENCE [LARGE SCALE GENOMIC DNA]</scope>
    <source>
        <strain evidence="5">DRR0105</strain>
    </source>
</reference>
<evidence type="ECO:0000313" key="6">
    <source>
        <dbReference type="Proteomes" id="UP001474421"/>
    </source>
</evidence>
<dbReference type="GO" id="GO:0005737">
    <property type="term" value="C:cytoplasm"/>
    <property type="evidence" value="ECO:0007669"/>
    <property type="project" value="TreeGrafter"/>
</dbReference>
<feature type="domain" description="Translin-associated factor X-interacting protein 1 N-terminal" evidence="4">
    <location>
        <begin position="269"/>
        <end position="380"/>
    </location>
</feature>
<feature type="region of interest" description="Disordered" evidence="3">
    <location>
        <begin position="1"/>
        <end position="93"/>
    </location>
</feature>
<dbReference type="AlphaFoldDB" id="A0AAW1ATH7"/>
<name>A0AAW1ATH7_CROAD</name>
<keyword evidence="6" id="KW-1185">Reference proteome</keyword>
<organism evidence="5 6">
    <name type="scientific">Crotalus adamanteus</name>
    <name type="common">Eastern diamondback rattlesnake</name>
    <dbReference type="NCBI Taxonomy" id="8729"/>
    <lineage>
        <taxon>Eukaryota</taxon>
        <taxon>Metazoa</taxon>
        <taxon>Chordata</taxon>
        <taxon>Craniata</taxon>
        <taxon>Vertebrata</taxon>
        <taxon>Euteleostomi</taxon>
        <taxon>Lepidosauria</taxon>
        <taxon>Squamata</taxon>
        <taxon>Bifurcata</taxon>
        <taxon>Unidentata</taxon>
        <taxon>Episquamata</taxon>
        <taxon>Toxicofera</taxon>
        <taxon>Serpentes</taxon>
        <taxon>Colubroidea</taxon>
        <taxon>Viperidae</taxon>
        <taxon>Crotalinae</taxon>
        <taxon>Crotalus</taxon>
    </lineage>
</organism>
<feature type="compositionally biased region" description="Basic and acidic residues" evidence="3">
    <location>
        <begin position="7"/>
        <end position="24"/>
    </location>
</feature>